<sequence length="234" mass="27407">MKKEKIYLIPGLMTDERLWSRIKPLLEDKYELVHFPIPNSEDFDEINEHILNEINEEKINILGFSLGGYIASYFTLKNQHRVNRLFVVAVTPSATSPKEEIKRKEKVEAMKKEGFIPLGFEKAKSLVEEKNQSDLELISIIENMYNDLGRDTFITQMNSTFNRLDLFEDLNQLKLPVWFFVSLKDRLLNKESLSRLLEENINLNVITREGSSHNIPLEDPDTLAKLIYKWMETK</sequence>
<dbReference type="InterPro" id="IPR000073">
    <property type="entry name" value="AB_hydrolase_1"/>
</dbReference>
<reference evidence="1" key="1">
    <citation type="submission" date="2019-09" db="EMBL/GenBank/DDBJ databases">
        <title>Complete genome sequencing of four Arcobacter species reveals a diverse suite of mobile elements.</title>
        <authorList>
            <person name="Miller W.G."/>
            <person name="Yee E."/>
            <person name="Bono J.L."/>
        </authorList>
    </citation>
    <scope>NUCLEOTIDE SEQUENCE [LARGE SCALE GENOMIC DNA]</scope>
    <source>
        <strain evidence="1">LMG 26638</strain>
    </source>
</reference>
<dbReference type="SUPFAM" id="SSF53474">
    <property type="entry name" value="alpha/beta-Hydrolases"/>
    <property type="match status" value="1"/>
</dbReference>
<dbReference type="Pfam" id="PF00561">
    <property type="entry name" value="Abhydrolase_1"/>
    <property type="match status" value="1"/>
</dbReference>
<dbReference type="KEGG" id="apai:APAC_1607"/>
<dbReference type="GO" id="GO:0016787">
    <property type="term" value="F:hydrolase activity"/>
    <property type="evidence" value="ECO:0007669"/>
    <property type="project" value="UniProtKB-KW"/>
</dbReference>
<dbReference type="Gene3D" id="3.40.50.1820">
    <property type="entry name" value="alpha/beta hydrolase"/>
    <property type="match status" value="1"/>
</dbReference>
<proteinExistence type="predicted"/>
<evidence type="ECO:0000313" key="2">
    <source>
        <dbReference type="Proteomes" id="UP000322726"/>
    </source>
</evidence>
<dbReference type="Proteomes" id="UP000322726">
    <property type="component" value="Chromosome"/>
</dbReference>
<dbReference type="OrthoDB" id="9780932at2"/>
<keyword evidence="2" id="KW-1185">Reference proteome</keyword>
<dbReference type="RefSeq" id="WP_130233639.1">
    <property type="nucleotide sequence ID" value="NZ_BMEF01000045.1"/>
</dbReference>
<keyword evidence="1" id="KW-0378">Hydrolase</keyword>
<organism evidence="1 2">
    <name type="scientific">Malaciobacter pacificus</name>
    <dbReference type="NCBI Taxonomy" id="1080223"/>
    <lineage>
        <taxon>Bacteria</taxon>
        <taxon>Pseudomonadati</taxon>
        <taxon>Campylobacterota</taxon>
        <taxon>Epsilonproteobacteria</taxon>
        <taxon>Campylobacterales</taxon>
        <taxon>Arcobacteraceae</taxon>
        <taxon>Malaciobacter</taxon>
    </lineage>
</organism>
<reference evidence="1" key="2">
    <citation type="submission" date="2019-09" db="EMBL/GenBank/DDBJ databases">
        <title>Taxonomic note: a critical rebuttal of the proposed division of the genus Arcobacter into six genera, emended descriptions of Arcobacter anaerophilus and the genus Arcobacter, and an assessment of genus-level boundaries for Epsilonproteobacteria using in silico genomic comparator tools.</title>
        <authorList>
            <person name="On S.L.W."/>
            <person name="Miller W.G."/>
            <person name="Biggs P."/>
            <person name="Cornelius A."/>
            <person name="Vandamme P."/>
        </authorList>
    </citation>
    <scope>NUCLEOTIDE SEQUENCE [LARGE SCALE GENOMIC DNA]</scope>
    <source>
        <strain evidence="1">LMG 26638</strain>
    </source>
</reference>
<dbReference type="EMBL" id="CP035928">
    <property type="protein sequence ID" value="QEP34704.1"/>
    <property type="molecule type" value="Genomic_DNA"/>
</dbReference>
<protein>
    <submittedName>
        <fullName evidence="1">Alpha/beta hydrolase family protein</fullName>
    </submittedName>
</protein>
<dbReference type="AlphaFoldDB" id="A0A5C2HCZ2"/>
<name>A0A5C2HCZ2_9BACT</name>
<evidence type="ECO:0000313" key="1">
    <source>
        <dbReference type="EMBL" id="QEP34704.1"/>
    </source>
</evidence>
<accession>A0A5C2HCZ2</accession>
<gene>
    <name evidence="1" type="ORF">APAC_1607</name>
</gene>
<dbReference type="InterPro" id="IPR029058">
    <property type="entry name" value="AB_hydrolase_fold"/>
</dbReference>